<evidence type="ECO:0000313" key="1">
    <source>
        <dbReference type="EMBL" id="PRC92988.1"/>
    </source>
</evidence>
<name>A0A2S9GZ63_9BURK</name>
<evidence type="ECO:0000313" key="2">
    <source>
        <dbReference type="Proteomes" id="UP000237839"/>
    </source>
</evidence>
<sequence>MENPKTNVVVDGRNVQVVEALFLMRDHLLDLSDALQNLLFELDLQGRNEVEMSTNKLLQRLKQQK</sequence>
<dbReference type="RefSeq" id="WP_105532110.1">
    <property type="nucleotide sequence ID" value="NZ_PUGF01000010.1"/>
</dbReference>
<comment type="caution">
    <text evidence="1">The sequence shown here is derived from an EMBL/GenBank/DDBJ whole genome shotgun (WGS) entry which is preliminary data.</text>
</comment>
<accession>A0A2S9GZ63</accession>
<dbReference type="EMBL" id="PUGF01000010">
    <property type="protein sequence ID" value="PRC92988.1"/>
    <property type="molecule type" value="Genomic_DNA"/>
</dbReference>
<organism evidence="1 2">
    <name type="scientific">Solimicrobium silvestre</name>
    <dbReference type="NCBI Taxonomy" id="2099400"/>
    <lineage>
        <taxon>Bacteria</taxon>
        <taxon>Pseudomonadati</taxon>
        <taxon>Pseudomonadota</taxon>
        <taxon>Betaproteobacteria</taxon>
        <taxon>Burkholderiales</taxon>
        <taxon>Oxalobacteraceae</taxon>
        <taxon>Solimicrobium</taxon>
    </lineage>
</organism>
<keyword evidence="2" id="KW-1185">Reference proteome</keyword>
<protein>
    <submittedName>
        <fullName evidence="1">Uncharacterized protein</fullName>
    </submittedName>
</protein>
<reference evidence="1 2" key="1">
    <citation type="submission" date="2018-02" db="EMBL/GenBank/DDBJ databases">
        <title>Solimicrobium silvestre gen. nov., sp. nov., isolated from alpine forest soil.</title>
        <authorList>
            <person name="Margesin R."/>
            <person name="Albuquerque L."/>
            <person name="Zhang D.-C."/>
            <person name="Froufe H.J.C."/>
            <person name="Severino R."/>
            <person name="Roxo I."/>
            <person name="Egas C."/>
            <person name="Da Costa M.S."/>
        </authorList>
    </citation>
    <scope>NUCLEOTIDE SEQUENCE [LARGE SCALE GENOMIC DNA]</scope>
    <source>
        <strain evidence="1 2">S20-91</strain>
    </source>
</reference>
<gene>
    <name evidence="1" type="ORF">S2091_2405</name>
</gene>
<dbReference type="Proteomes" id="UP000237839">
    <property type="component" value="Unassembled WGS sequence"/>
</dbReference>
<proteinExistence type="predicted"/>
<dbReference type="AlphaFoldDB" id="A0A2S9GZ63"/>